<comment type="caution">
    <text evidence="1">The sequence shown here is derived from an EMBL/GenBank/DDBJ whole genome shotgun (WGS) entry which is preliminary data.</text>
</comment>
<proteinExistence type="predicted"/>
<dbReference type="Proteomes" id="UP000886653">
    <property type="component" value="Unassembled WGS sequence"/>
</dbReference>
<keyword evidence="2" id="KW-1185">Reference proteome</keyword>
<accession>A0A9P6NMS3</accession>
<dbReference type="EMBL" id="MU167253">
    <property type="protein sequence ID" value="KAG0147017.1"/>
    <property type="molecule type" value="Genomic_DNA"/>
</dbReference>
<name>A0A9P6NMS3_9BASI</name>
<organism evidence="1 2">
    <name type="scientific">Cronartium quercuum f. sp. fusiforme G11</name>
    <dbReference type="NCBI Taxonomy" id="708437"/>
    <lineage>
        <taxon>Eukaryota</taxon>
        <taxon>Fungi</taxon>
        <taxon>Dikarya</taxon>
        <taxon>Basidiomycota</taxon>
        <taxon>Pucciniomycotina</taxon>
        <taxon>Pucciniomycetes</taxon>
        <taxon>Pucciniales</taxon>
        <taxon>Coleosporiaceae</taxon>
        <taxon>Cronartium</taxon>
    </lineage>
</organism>
<gene>
    <name evidence="1" type="ORF">CROQUDRAFT_656675</name>
</gene>
<sequence>MCTCRPGTVAPKPNTRQCKYFDNMVPELATCGDPNPLVCPQGCSGSVVGTECTPLGGVEPLPVNINCSGAYVRGDSRGDACHDGTGTFYCKGPPKGAATCSGCRNITAADNPPGSNFCVPRPCIPHRS</sequence>
<dbReference type="AlphaFoldDB" id="A0A9P6NMS3"/>
<reference evidence="1" key="1">
    <citation type="submission" date="2013-11" db="EMBL/GenBank/DDBJ databases">
        <title>Genome sequence of the fusiform rust pathogen reveals effectors for host alternation and coevolution with pine.</title>
        <authorList>
            <consortium name="DOE Joint Genome Institute"/>
            <person name="Smith K."/>
            <person name="Pendleton A."/>
            <person name="Kubisiak T."/>
            <person name="Anderson C."/>
            <person name="Salamov A."/>
            <person name="Aerts A."/>
            <person name="Riley R."/>
            <person name="Clum A."/>
            <person name="Lindquist E."/>
            <person name="Ence D."/>
            <person name="Campbell M."/>
            <person name="Kronenberg Z."/>
            <person name="Feau N."/>
            <person name="Dhillon B."/>
            <person name="Hamelin R."/>
            <person name="Burleigh J."/>
            <person name="Smith J."/>
            <person name="Yandell M."/>
            <person name="Nelson C."/>
            <person name="Grigoriev I."/>
            <person name="Davis J."/>
        </authorList>
    </citation>
    <scope>NUCLEOTIDE SEQUENCE</scope>
    <source>
        <strain evidence="1">G11</strain>
    </source>
</reference>
<evidence type="ECO:0000313" key="2">
    <source>
        <dbReference type="Proteomes" id="UP000886653"/>
    </source>
</evidence>
<evidence type="ECO:0000313" key="1">
    <source>
        <dbReference type="EMBL" id="KAG0147017.1"/>
    </source>
</evidence>
<protein>
    <submittedName>
        <fullName evidence="1">Uncharacterized protein</fullName>
    </submittedName>
</protein>